<dbReference type="SUPFAM" id="SSF55144">
    <property type="entry name" value="LigT-like"/>
    <property type="match status" value="1"/>
</dbReference>
<comment type="caution">
    <text evidence="1">The sequence shown here is derived from an EMBL/GenBank/DDBJ whole genome shotgun (WGS) entry which is preliminary data.</text>
</comment>
<dbReference type="InterPro" id="IPR009097">
    <property type="entry name" value="Cyclic_Pdiesterase"/>
</dbReference>
<organism evidence="1 2">
    <name type="scientific">Halosaccharopolyspora lacisalsi</name>
    <dbReference type="NCBI Taxonomy" id="1000566"/>
    <lineage>
        <taxon>Bacteria</taxon>
        <taxon>Bacillati</taxon>
        <taxon>Actinomycetota</taxon>
        <taxon>Actinomycetes</taxon>
        <taxon>Pseudonocardiales</taxon>
        <taxon>Pseudonocardiaceae</taxon>
        <taxon>Halosaccharopolyspora</taxon>
    </lineage>
</organism>
<protein>
    <recommendedName>
        <fullName evidence="3">2'-5' RNA ligase</fullName>
    </recommendedName>
</protein>
<evidence type="ECO:0000313" key="2">
    <source>
        <dbReference type="Proteomes" id="UP000569329"/>
    </source>
</evidence>
<proteinExistence type="predicted"/>
<dbReference type="Pfam" id="PF13563">
    <property type="entry name" value="2_5_RNA_ligase2"/>
    <property type="match status" value="1"/>
</dbReference>
<dbReference type="Gene3D" id="3.90.1140.10">
    <property type="entry name" value="Cyclic phosphodiesterase"/>
    <property type="match status" value="1"/>
</dbReference>
<dbReference type="RefSeq" id="WP_182542636.1">
    <property type="nucleotide sequence ID" value="NZ_JACGWZ010000001.1"/>
</dbReference>
<name>A0A839DQF7_9PSEU</name>
<dbReference type="AlphaFoldDB" id="A0A839DQF7"/>
<dbReference type="EMBL" id="JACGWZ010000001">
    <property type="protein sequence ID" value="MBA8823303.1"/>
    <property type="molecule type" value="Genomic_DNA"/>
</dbReference>
<sequence length="173" mass="19141">MSKQGRSGLVIPVPEADELLSSVAEEYPSAVREGVPAHVSVLYPFVPVAEIDDAVIETLAGLFRAQPPLPVTFGSCHREEGFVFLRPEPLDGVAELTADTRRHWPEVVPYEGAYGAVEPHLTVTMKQSRDTAAAIERDTAEWLPITAELREAWLVTFTDRWDLHTRFSFGKAA</sequence>
<dbReference type="Proteomes" id="UP000569329">
    <property type="component" value="Unassembled WGS sequence"/>
</dbReference>
<evidence type="ECO:0000313" key="1">
    <source>
        <dbReference type="EMBL" id="MBA8823303.1"/>
    </source>
</evidence>
<evidence type="ECO:0008006" key="3">
    <source>
        <dbReference type="Google" id="ProtNLM"/>
    </source>
</evidence>
<gene>
    <name evidence="1" type="ORF">FHX42_000632</name>
</gene>
<keyword evidence="2" id="KW-1185">Reference proteome</keyword>
<accession>A0A839DQF7</accession>
<reference evidence="1 2" key="1">
    <citation type="submission" date="2020-07" db="EMBL/GenBank/DDBJ databases">
        <title>Sequencing the genomes of 1000 actinobacteria strains.</title>
        <authorList>
            <person name="Klenk H.-P."/>
        </authorList>
    </citation>
    <scope>NUCLEOTIDE SEQUENCE [LARGE SCALE GENOMIC DNA]</scope>
    <source>
        <strain evidence="1 2">DSM 45975</strain>
    </source>
</reference>